<keyword evidence="7" id="KW-0998">Cell outer membrane</keyword>
<dbReference type="PANTHER" id="PTHR30026:SF20">
    <property type="entry name" value="OUTER MEMBRANE PROTEIN TOLC"/>
    <property type="match status" value="1"/>
</dbReference>
<dbReference type="InterPro" id="IPR003423">
    <property type="entry name" value="OMP_efflux"/>
</dbReference>
<dbReference type="InterPro" id="IPR051906">
    <property type="entry name" value="TolC-like"/>
</dbReference>
<comment type="similarity">
    <text evidence="2">Belongs to the outer membrane factor (OMF) (TC 1.B.17) family.</text>
</comment>
<comment type="subcellular location">
    <subcellularLocation>
        <location evidence="1">Cell outer membrane</location>
    </subcellularLocation>
</comment>
<evidence type="ECO:0000256" key="5">
    <source>
        <dbReference type="ARBA" id="ARBA00022692"/>
    </source>
</evidence>
<dbReference type="GO" id="GO:0009279">
    <property type="term" value="C:cell outer membrane"/>
    <property type="evidence" value="ECO:0007669"/>
    <property type="project" value="UniProtKB-SubCell"/>
</dbReference>
<dbReference type="RefSeq" id="WP_036837273.1">
    <property type="nucleotide sequence ID" value="NZ_CAWLUD010000006.1"/>
</dbReference>
<dbReference type="PANTHER" id="PTHR30026">
    <property type="entry name" value="OUTER MEMBRANE PROTEIN TOLC"/>
    <property type="match status" value="1"/>
</dbReference>
<dbReference type="GO" id="GO:0015562">
    <property type="term" value="F:efflux transmembrane transporter activity"/>
    <property type="evidence" value="ECO:0007669"/>
    <property type="project" value="InterPro"/>
</dbReference>
<organism evidence="8 9">
    <name type="scientific">Photorhabdus temperata subsp. temperata Meg1</name>
    <dbReference type="NCBI Taxonomy" id="1393735"/>
    <lineage>
        <taxon>Bacteria</taxon>
        <taxon>Pseudomonadati</taxon>
        <taxon>Pseudomonadota</taxon>
        <taxon>Gammaproteobacteria</taxon>
        <taxon>Enterobacterales</taxon>
        <taxon>Morganellaceae</taxon>
        <taxon>Photorhabdus</taxon>
    </lineage>
</organism>
<evidence type="ECO:0000313" key="9">
    <source>
        <dbReference type="Proteomes" id="UP000028002"/>
    </source>
</evidence>
<keyword evidence="5" id="KW-0812">Transmembrane</keyword>
<accession>A0A081S0U6</accession>
<dbReference type="Gene3D" id="1.20.1600.10">
    <property type="entry name" value="Outer membrane efflux proteins (OEP)"/>
    <property type="match status" value="1"/>
</dbReference>
<dbReference type="PATRIC" id="fig|1393735.3.peg.682"/>
<evidence type="ECO:0000256" key="4">
    <source>
        <dbReference type="ARBA" id="ARBA00022452"/>
    </source>
</evidence>
<protein>
    <submittedName>
        <fullName evidence="8">Type I secretion outer membrane protein, TolC family</fullName>
    </submittedName>
</protein>
<sequence length="458" mass="51643">MKLNHASLSVGLLILFSVSLFSFPAWSLSLTEAYALALENDPTFLAAIKEKEGGAEYEKIGRAELLPKVMMSYQNSPKNWQHTEYPAGYDRRGNRITETRDRQYRSYNAAIVITQPLMDFEILARYKASQAHTLMSNERFRADFQQLAVRVVNAYVDVAYAQDQIDLVVRQKMAYEKQLELNKKLFTSGEGTRTDVVETQSRYSQSVADEIAANDDLDAAIRSLQLIVGVPLPVDLPVQRLSSKKQFQISKLSPGRYEEWEKLALANNPALAASRQEVKAAYYEVQRNQAGYLPRLELYASHSENESSSDNTVDQKYRTDTIGLRMSMNIYNGGGTSAAVRQAAAQYGRTKYDLDAQAGEILNALRRNYNQYLNSEKRINAYEIAVESASLQVDATSKSVALGQRVNVDVLNAEQQLYTARRDLSQAKYNYIKAWIGLLNEAGELKGEHLDKIAGYFR</sequence>
<dbReference type="GO" id="GO:1990281">
    <property type="term" value="C:efflux pump complex"/>
    <property type="evidence" value="ECO:0007669"/>
    <property type="project" value="TreeGrafter"/>
</dbReference>
<keyword evidence="4" id="KW-1134">Transmembrane beta strand</keyword>
<dbReference type="SUPFAM" id="SSF56954">
    <property type="entry name" value="Outer membrane efflux proteins (OEP)"/>
    <property type="match status" value="1"/>
</dbReference>
<gene>
    <name evidence="8" type="ORF">MEG1DRAFT_00668</name>
</gene>
<reference evidence="8 9" key="1">
    <citation type="submission" date="2014-03" db="EMBL/GenBank/DDBJ databases">
        <title>Draft Genome of Photorhabdus temperata Meg1.</title>
        <authorList>
            <person name="Hurst S.G.IV."/>
            <person name="Morris K."/>
            <person name="Thomas K."/>
            <person name="Tisa L.S."/>
        </authorList>
    </citation>
    <scope>NUCLEOTIDE SEQUENCE [LARGE SCALE GENOMIC DNA]</scope>
    <source>
        <strain evidence="8 9">Meg1</strain>
    </source>
</reference>
<dbReference type="Proteomes" id="UP000028002">
    <property type="component" value="Unassembled WGS sequence"/>
</dbReference>
<dbReference type="NCBIfam" id="TIGR01844">
    <property type="entry name" value="type_I_sec_TolC"/>
    <property type="match status" value="1"/>
</dbReference>
<evidence type="ECO:0000256" key="3">
    <source>
        <dbReference type="ARBA" id="ARBA00022448"/>
    </source>
</evidence>
<keyword evidence="6" id="KW-0472">Membrane</keyword>
<dbReference type="Pfam" id="PF02321">
    <property type="entry name" value="OEP"/>
    <property type="match status" value="2"/>
</dbReference>
<dbReference type="AlphaFoldDB" id="A0A081S0U6"/>
<evidence type="ECO:0000256" key="2">
    <source>
        <dbReference type="ARBA" id="ARBA00007613"/>
    </source>
</evidence>
<evidence type="ECO:0000256" key="6">
    <source>
        <dbReference type="ARBA" id="ARBA00023136"/>
    </source>
</evidence>
<comment type="caution">
    <text evidence="8">The sequence shown here is derived from an EMBL/GenBank/DDBJ whole genome shotgun (WGS) entry which is preliminary data.</text>
</comment>
<evidence type="ECO:0000256" key="1">
    <source>
        <dbReference type="ARBA" id="ARBA00004442"/>
    </source>
</evidence>
<keyword evidence="3" id="KW-0813">Transport</keyword>
<dbReference type="EMBL" id="JGVH01000006">
    <property type="protein sequence ID" value="KER04549.1"/>
    <property type="molecule type" value="Genomic_DNA"/>
</dbReference>
<evidence type="ECO:0000256" key="7">
    <source>
        <dbReference type="ARBA" id="ARBA00023237"/>
    </source>
</evidence>
<dbReference type="InterPro" id="IPR010130">
    <property type="entry name" value="T1SS_OMP_TolC"/>
</dbReference>
<evidence type="ECO:0000313" key="8">
    <source>
        <dbReference type="EMBL" id="KER04549.1"/>
    </source>
</evidence>
<dbReference type="GO" id="GO:0015288">
    <property type="term" value="F:porin activity"/>
    <property type="evidence" value="ECO:0007669"/>
    <property type="project" value="TreeGrafter"/>
</dbReference>
<proteinExistence type="inferred from homology"/>
<name>A0A081S0U6_PHOTE</name>